<evidence type="ECO:0000313" key="4">
    <source>
        <dbReference type="Proteomes" id="UP001633002"/>
    </source>
</evidence>
<feature type="coiled-coil region" evidence="1">
    <location>
        <begin position="235"/>
        <end position="262"/>
    </location>
</feature>
<name>A0ABD3HFQ6_9MARC</name>
<dbReference type="PANTHER" id="PTHR45725">
    <property type="entry name" value="FORMIN HOMOLOGY 2 FAMILY MEMBER"/>
    <property type="match status" value="1"/>
</dbReference>
<comment type="caution">
    <text evidence="3">The sequence shown here is derived from an EMBL/GenBank/DDBJ whole genome shotgun (WGS) entry which is preliminary data.</text>
</comment>
<keyword evidence="4" id="KW-1185">Reference proteome</keyword>
<feature type="coiled-coil region" evidence="1">
    <location>
        <begin position="329"/>
        <end position="356"/>
    </location>
</feature>
<feature type="compositionally biased region" description="Pro residues" evidence="2">
    <location>
        <begin position="822"/>
        <end position="831"/>
    </location>
</feature>
<dbReference type="EMBL" id="JBJQOH010000004">
    <property type="protein sequence ID" value="KAL3688204.1"/>
    <property type="molecule type" value="Genomic_DNA"/>
</dbReference>
<proteinExistence type="predicted"/>
<dbReference type="Proteomes" id="UP001633002">
    <property type="component" value="Unassembled WGS sequence"/>
</dbReference>
<sequence>MTLPRSGMCCRCSTSRSWERCSGTSSRTCCIRWWIELHIRPLLHPFSVLLIYLLKGRKIRLKGKGETGEACSGFKFSLGWPGGARIEKAEETAKALEALKDAITSITENKGEQADWQKLIDERLQQIEKGFQQMDLGELVTLPPRVSTLEGVTKDISDSITGLEGELVNQALIQKDLLGKEEEREKDDAEEDKEREAAALAAAQAAALAAAQQAAQEAAFGAMAGDKLAALDSGFADMSDRLKRLESQIEALKEMLIQTAKAQASDLEAIQKACRALRSDFENDTFTRPFEESKSGDGFGSGGRAAGGRANDAGKGGGASLGGGGPPGLESLSAMCNELRDNLSALQNNFTSLAERSDLAVLLAKRAEQVTVPVASIHGDMDSLDEEVTFVVNEHANRIMLYADMFLQLEVLIASKADNKQLQALRDAMAEIQQGGGMKMGEEMKATLKSHERMIMQLVEKVGVLGKGVLIMAGHDPAHDPAVAMQQAMDQIAKAEQDHHVRRASEKAAAIAATAAGLSPAAYGPPVPSALAPFQPPPPPLPVYAPPPPLAPPTSVAPFQPPPPPAPVYAPPPLPPPQAQAQAQAQAPPEAVFPAQRVSLQGAAQNPSSHTDTVRFADDVAENQSGEVIPLTPYMLNPHGDVHRGTTFSASRAIHHEAGPGPHRVSSLRIRSVEDASRMVLGTRYQETLGALEDALNNNKIEPKENMLVLARLVKEMENVTLDLERHLALIASLEEGLETKADKADLARLEKLLRESKAVQNAMLSGKPMLGFKCMSCDHPLQKLNPLRAEHVPTGIMPRNYLSMLSAERIFANENIRRDPSPPQTPPRTPPTAEMLRGAKGQNGGETARLRKSTMGGFGAPQSPVHSPYSVSLPRRGSAGKS</sequence>
<feature type="region of interest" description="Disordered" evidence="2">
    <location>
        <begin position="554"/>
        <end position="590"/>
    </location>
</feature>
<accession>A0ABD3HFQ6</accession>
<feature type="coiled-coil region" evidence="1">
    <location>
        <begin position="179"/>
        <end position="206"/>
    </location>
</feature>
<feature type="compositionally biased region" description="Pro residues" evidence="2">
    <location>
        <begin position="559"/>
        <end position="578"/>
    </location>
</feature>
<feature type="compositionally biased region" description="Gly residues" evidence="2">
    <location>
        <begin position="297"/>
        <end position="306"/>
    </location>
</feature>
<dbReference type="InterPro" id="IPR051425">
    <property type="entry name" value="Formin_Homology"/>
</dbReference>
<evidence type="ECO:0000313" key="3">
    <source>
        <dbReference type="EMBL" id="KAL3688204.1"/>
    </source>
</evidence>
<gene>
    <name evidence="3" type="ORF">R1sor_014513</name>
</gene>
<reference evidence="3 4" key="1">
    <citation type="submission" date="2024-09" db="EMBL/GenBank/DDBJ databases">
        <title>Chromosome-scale assembly of Riccia sorocarpa.</title>
        <authorList>
            <person name="Paukszto L."/>
        </authorList>
    </citation>
    <scope>NUCLEOTIDE SEQUENCE [LARGE SCALE GENOMIC DNA]</scope>
    <source>
        <strain evidence="3">LP-2024</strain>
        <tissue evidence="3">Aerial parts of the thallus</tissue>
    </source>
</reference>
<keyword evidence="1" id="KW-0175">Coiled coil</keyword>
<protein>
    <submittedName>
        <fullName evidence="3">Uncharacterized protein</fullName>
    </submittedName>
</protein>
<organism evidence="3 4">
    <name type="scientific">Riccia sorocarpa</name>
    <dbReference type="NCBI Taxonomy" id="122646"/>
    <lineage>
        <taxon>Eukaryota</taxon>
        <taxon>Viridiplantae</taxon>
        <taxon>Streptophyta</taxon>
        <taxon>Embryophyta</taxon>
        <taxon>Marchantiophyta</taxon>
        <taxon>Marchantiopsida</taxon>
        <taxon>Marchantiidae</taxon>
        <taxon>Marchantiales</taxon>
        <taxon>Ricciaceae</taxon>
        <taxon>Riccia</taxon>
    </lineage>
</organism>
<dbReference type="AlphaFoldDB" id="A0ABD3HFQ6"/>
<feature type="region of interest" description="Disordered" evidence="2">
    <location>
        <begin position="286"/>
        <end position="326"/>
    </location>
</feature>
<evidence type="ECO:0000256" key="1">
    <source>
        <dbReference type="SAM" id="Coils"/>
    </source>
</evidence>
<dbReference type="PANTHER" id="PTHR45725:SF18">
    <property type="entry name" value="ORC1-LIKE AAA ATPASE DOMAIN-CONTAINING PROTEIN"/>
    <property type="match status" value="1"/>
</dbReference>
<feature type="region of interest" description="Disordered" evidence="2">
    <location>
        <begin position="815"/>
        <end position="883"/>
    </location>
</feature>
<feature type="compositionally biased region" description="Gly residues" evidence="2">
    <location>
        <begin position="314"/>
        <end position="326"/>
    </location>
</feature>
<feature type="compositionally biased region" description="Low complexity" evidence="2">
    <location>
        <begin position="579"/>
        <end position="590"/>
    </location>
</feature>
<evidence type="ECO:0000256" key="2">
    <source>
        <dbReference type="SAM" id="MobiDB-lite"/>
    </source>
</evidence>